<dbReference type="OrthoDB" id="10018191at2759"/>
<feature type="region of interest" description="Disordered" evidence="5">
    <location>
        <begin position="275"/>
        <end position="294"/>
    </location>
</feature>
<dbReference type="SMART" id="SM00355">
    <property type="entry name" value="ZnF_C2H2"/>
    <property type="match status" value="2"/>
</dbReference>
<feature type="region of interest" description="Disordered" evidence="5">
    <location>
        <begin position="384"/>
        <end position="448"/>
    </location>
</feature>
<feature type="compositionally biased region" description="Polar residues" evidence="5">
    <location>
        <begin position="141"/>
        <end position="157"/>
    </location>
</feature>
<dbReference type="PANTHER" id="PTHR23235:SF120">
    <property type="entry name" value="KRUPPEL-LIKE FACTOR 15"/>
    <property type="match status" value="1"/>
</dbReference>
<feature type="compositionally biased region" description="Basic and acidic residues" evidence="5">
    <location>
        <begin position="419"/>
        <end position="430"/>
    </location>
</feature>
<dbReference type="InterPro" id="IPR013087">
    <property type="entry name" value="Znf_C2H2_type"/>
</dbReference>
<dbReference type="EMBL" id="KV425673">
    <property type="protein sequence ID" value="KZT18546.1"/>
    <property type="molecule type" value="Genomic_DNA"/>
</dbReference>
<evidence type="ECO:0000256" key="3">
    <source>
        <dbReference type="ARBA" id="ARBA00022833"/>
    </source>
</evidence>
<evidence type="ECO:0000256" key="5">
    <source>
        <dbReference type="SAM" id="MobiDB-lite"/>
    </source>
</evidence>
<protein>
    <recommendedName>
        <fullName evidence="6">C2H2-type domain-containing protein</fullName>
    </recommendedName>
</protein>
<dbReference type="AlphaFoldDB" id="A0A165MMV2"/>
<keyword evidence="3" id="KW-0862">Zinc</keyword>
<feature type="domain" description="C2H2-type" evidence="6">
    <location>
        <begin position="62"/>
        <end position="89"/>
    </location>
</feature>
<evidence type="ECO:0000256" key="1">
    <source>
        <dbReference type="ARBA" id="ARBA00022723"/>
    </source>
</evidence>
<feature type="region of interest" description="Disordered" evidence="5">
    <location>
        <begin position="237"/>
        <end position="268"/>
    </location>
</feature>
<evidence type="ECO:0000256" key="4">
    <source>
        <dbReference type="PROSITE-ProRule" id="PRU00042"/>
    </source>
</evidence>
<dbReference type="PANTHER" id="PTHR23235">
    <property type="entry name" value="KRUEPPEL-LIKE TRANSCRIPTION FACTOR"/>
    <property type="match status" value="1"/>
</dbReference>
<dbReference type="Gene3D" id="3.30.160.60">
    <property type="entry name" value="Classic Zinc Finger"/>
    <property type="match status" value="2"/>
</dbReference>
<dbReference type="InParanoid" id="A0A165MMV2"/>
<feature type="region of interest" description="Disordered" evidence="5">
    <location>
        <begin position="299"/>
        <end position="319"/>
    </location>
</feature>
<dbReference type="SUPFAM" id="SSF57667">
    <property type="entry name" value="beta-beta-alpha zinc fingers"/>
    <property type="match status" value="1"/>
</dbReference>
<reference evidence="7 8" key="1">
    <citation type="journal article" date="2016" name="Mol. Biol. Evol.">
        <title>Comparative Genomics of Early-Diverging Mushroom-Forming Fungi Provides Insights into the Origins of Lignocellulose Decay Capabilities.</title>
        <authorList>
            <person name="Nagy L.G."/>
            <person name="Riley R."/>
            <person name="Tritt A."/>
            <person name="Adam C."/>
            <person name="Daum C."/>
            <person name="Floudas D."/>
            <person name="Sun H."/>
            <person name="Yadav J.S."/>
            <person name="Pangilinan J."/>
            <person name="Larsson K.H."/>
            <person name="Matsuura K."/>
            <person name="Barry K."/>
            <person name="Labutti K."/>
            <person name="Kuo R."/>
            <person name="Ohm R.A."/>
            <person name="Bhattacharya S.S."/>
            <person name="Shirouzu T."/>
            <person name="Yoshinaga Y."/>
            <person name="Martin F.M."/>
            <person name="Grigoriev I.V."/>
            <person name="Hibbett D.S."/>
        </authorList>
    </citation>
    <scope>NUCLEOTIDE SEQUENCE [LARGE SCALE GENOMIC DNA]</scope>
    <source>
        <strain evidence="7 8">HHB14362 ss-1</strain>
    </source>
</reference>
<feature type="domain" description="C2H2-type" evidence="6">
    <location>
        <begin position="31"/>
        <end position="61"/>
    </location>
</feature>
<dbReference type="Proteomes" id="UP000076761">
    <property type="component" value="Unassembled WGS sequence"/>
</dbReference>
<dbReference type="GO" id="GO:0008270">
    <property type="term" value="F:zinc ion binding"/>
    <property type="evidence" value="ECO:0007669"/>
    <property type="project" value="UniProtKB-KW"/>
</dbReference>
<accession>A0A165MMV2</accession>
<feature type="compositionally biased region" description="Low complexity" evidence="5">
    <location>
        <begin position="506"/>
        <end position="516"/>
    </location>
</feature>
<feature type="region of interest" description="Disordered" evidence="5">
    <location>
        <begin position="141"/>
        <end position="214"/>
    </location>
</feature>
<dbReference type="STRING" id="1314782.A0A165MMV2"/>
<evidence type="ECO:0000259" key="6">
    <source>
        <dbReference type="PROSITE" id="PS50157"/>
    </source>
</evidence>
<feature type="compositionally biased region" description="Low complexity" evidence="5">
    <location>
        <begin position="540"/>
        <end position="579"/>
    </location>
</feature>
<dbReference type="PROSITE" id="PS50157">
    <property type="entry name" value="ZINC_FINGER_C2H2_2"/>
    <property type="match status" value="2"/>
</dbReference>
<name>A0A165MMV2_9AGAM</name>
<proteinExistence type="predicted"/>
<dbReference type="Pfam" id="PF00096">
    <property type="entry name" value="zf-C2H2"/>
    <property type="match status" value="1"/>
</dbReference>
<keyword evidence="2 4" id="KW-0863">Zinc-finger</keyword>
<evidence type="ECO:0000313" key="7">
    <source>
        <dbReference type="EMBL" id="KZT18546.1"/>
    </source>
</evidence>
<evidence type="ECO:0000256" key="2">
    <source>
        <dbReference type="ARBA" id="ARBA00022771"/>
    </source>
</evidence>
<keyword evidence="1" id="KW-0479">Metal-binding</keyword>
<dbReference type="GO" id="GO:0000981">
    <property type="term" value="F:DNA-binding transcription factor activity, RNA polymerase II-specific"/>
    <property type="evidence" value="ECO:0007669"/>
    <property type="project" value="TreeGrafter"/>
</dbReference>
<feature type="compositionally biased region" description="Low complexity" evidence="5">
    <location>
        <begin position="275"/>
        <end position="290"/>
    </location>
</feature>
<feature type="region of interest" description="Disordered" evidence="5">
    <location>
        <begin position="506"/>
        <end position="579"/>
    </location>
</feature>
<keyword evidence="8" id="KW-1185">Reference proteome</keyword>
<dbReference type="InterPro" id="IPR036236">
    <property type="entry name" value="Znf_C2H2_sf"/>
</dbReference>
<dbReference type="GO" id="GO:0000978">
    <property type="term" value="F:RNA polymerase II cis-regulatory region sequence-specific DNA binding"/>
    <property type="evidence" value="ECO:0007669"/>
    <property type="project" value="TreeGrafter"/>
</dbReference>
<dbReference type="FunFam" id="3.30.160.60:FF:002343">
    <property type="entry name" value="Zinc finger protein 33A"/>
    <property type="match status" value="1"/>
</dbReference>
<evidence type="ECO:0000313" key="8">
    <source>
        <dbReference type="Proteomes" id="UP000076761"/>
    </source>
</evidence>
<gene>
    <name evidence="7" type="ORF">NEOLEDRAFT_1079879</name>
</gene>
<sequence>MAAAVVAASAVPAQPATALNKRYRPAPAKTFQCRGFGDCRMVFSRSEHLARHIRKHTGERPFTCHCGKQFSRLDNLRQHAQTVHADKQDENERMMKELASLHASMSASNRAGNTRGKRAQAAAAAAAVAAAAMPDGLVKQEAQSISMHPRPGTSTGYEGTGPDHPSILYHNVASWQVPSAPGARPTSHSFRDPGQSFRAPPSSSPSTAFGVARQQHQPLTHSFLPLATGPSFSFGLPDLAAGDARPGSSSSRPPTAGGPNDGAPRSLPPLAAVVSSALASQPPPASLSQSTTRILPLPSGPAYPLLRRPSTANRPGTAPAAYYNPPRAIYDGGPGLVGPRGDLSVLGLGRGPATPGGGGLAAFAAPPGFTGGLGLCDDSPFSFHPPALTDAQPPFGAVHAPPSPSSSSNNPRKRPFPGFEHDARERREPAGGEYDYESESRPQSRRLSVMELCNDTDASPRAAVLRPVSAAAYDARPDTSSGLVTSASALALYDDAGPPLLAGAAPPAAGAAPAGAAGRGGRFVPPPPNAAPAAGGYGGAAATILSAARSPSGSPPLSSAGSSRSPRSPPFAAAVQSAA</sequence>
<organism evidence="7 8">
    <name type="scientific">Neolentinus lepideus HHB14362 ss-1</name>
    <dbReference type="NCBI Taxonomy" id="1314782"/>
    <lineage>
        <taxon>Eukaryota</taxon>
        <taxon>Fungi</taxon>
        <taxon>Dikarya</taxon>
        <taxon>Basidiomycota</taxon>
        <taxon>Agaricomycotina</taxon>
        <taxon>Agaricomycetes</taxon>
        <taxon>Gloeophyllales</taxon>
        <taxon>Gloeophyllaceae</taxon>
        <taxon>Neolentinus</taxon>
    </lineage>
</organism>